<protein>
    <recommendedName>
        <fullName evidence="3">DUF4136 domain-containing protein</fullName>
    </recommendedName>
</protein>
<dbReference type="Proteomes" id="UP000831113">
    <property type="component" value="Chromosome"/>
</dbReference>
<evidence type="ECO:0000313" key="1">
    <source>
        <dbReference type="EMBL" id="UOG72773.1"/>
    </source>
</evidence>
<accession>A0ABY4CYL0</accession>
<keyword evidence="2" id="KW-1185">Reference proteome</keyword>
<reference evidence="1 2" key="1">
    <citation type="submission" date="2022-03" db="EMBL/GenBank/DDBJ databases">
        <title>Hymenobactersp. isolated from the air.</title>
        <authorList>
            <person name="Won M."/>
            <person name="Kwon S.-W."/>
        </authorList>
    </citation>
    <scope>NUCLEOTIDE SEQUENCE [LARGE SCALE GENOMIC DNA]</scope>
    <source>
        <strain evidence="1 2">KACC 21982</strain>
    </source>
</reference>
<dbReference type="EMBL" id="CP094669">
    <property type="protein sequence ID" value="UOG72773.1"/>
    <property type="molecule type" value="Genomic_DNA"/>
</dbReference>
<dbReference type="RefSeq" id="WP_243794021.1">
    <property type="nucleotide sequence ID" value="NZ_CP094669.1"/>
</dbReference>
<sequence>MAHTVFRTSSLPTYSWLQLGVCTLLFSLCAVASQAQLKDDHLLPAKGLLAGDPPQDTYYLKVQETLYVGLDLDPIARLVVLPSFQPEYVISIDQKGNKYYLTYNQASKSIWSTTQAQSSSKVEAQAKSVEISKEMATTVGMLFNTALDQVRYPEPVMRITSDGTTYTFIASRAGNGVRAGETWSPDIKSKMSTLVAVAESLKERAATPTNQQLEQDLIQQAKQLTTELRVEK</sequence>
<proteinExistence type="predicted"/>
<organism evidence="1 2">
    <name type="scientific">Hymenobacter tibetensis</name>
    <dbReference type="NCBI Taxonomy" id="497967"/>
    <lineage>
        <taxon>Bacteria</taxon>
        <taxon>Pseudomonadati</taxon>
        <taxon>Bacteroidota</taxon>
        <taxon>Cytophagia</taxon>
        <taxon>Cytophagales</taxon>
        <taxon>Hymenobacteraceae</taxon>
        <taxon>Hymenobacter</taxon>
    </lineage>
</organism>
<name>A0ABY4CYL0_9BACT</name>
<gene>
    <name evidence="1" type="ORF">MTX78_11610</name>
</gene>
<evidence type="ECO:0000313" key="2">
    <source>
        <dbReference type="Proteomes" id="UP000831113"/>
    </source>
</evidence>
<evidence type="ECO:0008006" key="3">
    <source>
        <dbReference type="Google" id="ProtNLM"/>
    </source>
</evidence>